<sequence>MNYCRFVCKNNGVLFENQLLQIGVKSEFQQNLGRMYLFYGNKTSVQFQSFSPTVSYPGDLQSQLKIQTKAVEPLVEGGAQVQQVLNIECLSDFTESPLINIKFGYHCLTSQPNPQL</sequence>
<protein>
    <submittedName>
        <fullName evidence="6">AP-2 complex subunit alpha-1-like</fullName>
    </submittedName>
</protein>
<evidence type="ECO:0000313" key="6">
    <source>
        <dbReference type="RefSeq" id="XP_013929406.1"/>
    </source>
</evidence>
<dbReference type="FunFam" id="2.60.40.1230:FF:000003">
    <property type="entry name" value="AP-2 complex subunit alpha"/>
    <property type="match status" value="1"/>
</dbReference>
<dbReference type="RefSeq" id="XP_013929406.1">
    <property type="nucleotide sequence ID" value="XM_014073931.1"/>
</dbReference>
<dbReference type="GeneID" id="106555152"/>
<dbReference type="KEGG" id="tsr:106555152"/>
<evidence type="ECO:0000313" key="5">
    <source>
        <dbReference type="Proteomes" id="UP000504617"/>
    </source>
</evidence>
<dbReference type="OrthoDB" id="9061538at2759"/>
<keyword evidence="2" id="KW-0813">Transport</keyword>
<accession>A0A6I9YZV9</accession>
<dbReference type="AlphaFoldDB" id="A0A6I9YZV9"/>
<dbReference type="Gene3D" id="2.60.40.1230">
    <property type="match status" value="1"/>
</dbReference>
<dbReference type="SMART" id="SM00809">
    <property type="entry name" value="Alpha_adaptinC2"/>
    <property type="match status" value="1"/>
</dbReference>
<dbReference type="GO" id="GO:0012505">
    <property type="term" value="C:endomembrane system"/>
    <property type="evidence" value="ECO:0007669"/>
    <property type="project" value="UniProtKB-SubCell"/>
</dbReference>
<evidence type="ECO:0000256" key="2">
    <source>
        <dbReference type="ARBA" id="ARBA00022448"/>
    </source>
</evidence>
<dbReference type="GO" id="GO:0006886">
    <property type="term" value="P:intracellular protein transport"/>
    <property type="evidence" value="ECO:0007669"/>
    <property type="project" value="InterPro"/>
</dbReference>
<evidence type="ECO:0000256" key="3">
    <source>
        <dbReference type="ARBA" id="ARBA00022927"/>
    </source>
</evidence>
<name>A0A6I9YZV9_9SAUR</name>
<dbReference type="SUPFAM" id="SSF49348">
    <property type="entry name" value="Clathrin adaptor appendage domain"/>
    <property type="match status" value="1"/>
</dbReference>
<evidence type="ECO:0000259" key="4">
    <source>
        <dbReference type="SMART" id="SM00809"/>
    </source>
</evidence>
<dbReference type="InterPro" id="IPR013041">
    <property type="entry name" value="Clathrin_app_Ig-like_sf"/>
</dbReference>
<evidence type="ECO:0000256" key="1">
    <source>
        <dbReference type="ARBA" id="ARBA00004184"/>
    </source>
</evidence>
<dbReference type="Proteomes" id="UP000504617">
    <property type="component" value="Unplaced"/>
</dbReference>
<proteinExistence type="predicted"/>
<dbReference type="GO" id="GO:0016192">
    <property type="term" value="P:vesicle-mediated transport"/>
    <property type="evidence" value="ECO:0007669"/>
    <property type="project" value="InterPro"/>
</dbReference>
<feature type="domain" description="Clathrin adaptor alpha/beta/gamma-adaptin appendage Ig-like subdomain" evidence="4">
    <location>
        <begin position="4"/>
        <end position="114"/>
    </location>
</feature>
<reference evidence="6" key="1">
    <citation type="submission" date="2025-08" db="UniProtKB">
        <authorList>
            <consortium name="RefSeq"/>
        </authorList>
    </citation>
    <scope>IDENTIFICATION</scope>
    <source>
        <tissue evidence="6">Skeletal muscle</tissue>
    </source>
</reference>
<comment type="subcellular location">
    <subcellularLocation>
        <location evidence="1">Endomembrane system</location>
        <topology evidence="1">Peripheral membrane protein</topology>
    </subcellularLocation>
</comment>
<keyword evidence="3" id="KW-0653">Protein transport</keyword>
<organism evidence="5 6">
    <name type="scientific">Thamnophis sirtalis</name>
    <dbReference type="NCBI Taxonomy" id="35019"/>
    <lineage>
        <taxon>Eukaryota</taxon>
        <taxon>Metazoa</taxon>
        <taxon>Chordata</taxon>
        <taxon>Craniata</taxon>
        <taxon>Vertebrata</taxon>
        <taxon>Euteleostomi</taxon>
        <taxon>Lepidosauria</taxon>
        <taxon>Squamata</taxon>
        <taxon>Bifurcata</taxon>
        <taxon>Unidentata</taxon>
        <taxon>Episquamata</taxon>
        <taxon>Toxicofera</taxon>
        <taxon>Serpentes</taxon>
        <taxon>Colubroidea</taxon>
        <taxon>Colubridae</taxon>
        <taxon>Natricinae</taxon>
        <taxon>Thamnophis</taxon>
    </lineage>
</organism>
<dbReference type="Pfam" id="PF02883">
    <property type="entry name" value="Alpha_adaptinC2"/>
    <property type="match status" value="1"/>
</dbReference>
<dbReference type="InterPro" id="IPR008152">
    <property type="entry name" value="Clathrin_a/b/g-adaptin_app_Ig"/>
</dbReference>
<gene>
    <name evidence="6" type="primary">LOC106555152</name>
</gene>
<keyword evidence="5" id="KW-1185">Reference proteome</keyword>